<sequence length="169" mass="20094">MPIFKGDTQDPLNYRPISLMSVVAKICERIIKNKWTKFLEDKDILTTCQFGFRKGRSCVTNLLCYYSRVIDIIQERDGWADCIYLDLRKAFDKVLHNRLLWKLEKIGGVNGKMLKWMDDFLKNREMRTVIRDQTSVWSPILSVVPQGWVYVPYLMAYEMRLFSKIRVKK</sequence>
<dbReference type="SUPFAM" id="SSF56672">
    <property type="entry name" value="DNA/RNA polymerases"/>
    <property type="match status" value="1"/>
</dbReference>
<dbReference type="GO" id="GO:0071897">
    <property type="term" value="P:DNA biosynthetic process"/>
    <property type="evidence" value="ECO:0007669"/>
    <property type="project" value="UniProtKB-ARBA"/>
</dbReference>
<dbReference type="InterPro" id="IPR000477">
    <property type="entry name" value="RT_dom"/>
</dbReference>
<reference evidence="2" key="1">
    <citation type="submission" date="2015-09" db="EMBL/GenBank/DDBJ databases">
        <title>Scylla olivacea transcriptome.</title>
        <authorList>
            <person name="Ikhwanuddin M."/>
        </authorList>
    </citation>
    <scope>NUCLEOTIDE SEQUENCE</scope>
</reference>
<name>A0A0P4WE63_SCYOL</name>
<dbReference type="InterPro" id="IPR043502">
    <property type="entry name" value="DNA/RNA_pol_sf"/>
</dbReference>
<dbReference type="AlphaFoldDB" id="A0A0P4WE63"/>
<dbReference type="PANTHER" id="PTHR19446">
    <property type="entry name" value="REVERSE TRANSCRIPTASES"/>
    <property type="match status" value="1"/>
</dbReference>
<evidence type="ECO:0000313" key="2">
    <source>
        <dbReference type="EMBL" id="JAI59323.1"/>
    </source>
</evidence>
<protein>
    <recommendedName>
        <fullName evidence="1">Reverse transcriptase domain-containing protein</fullName>
    </recommendedName>
</protein>
<dbReference type="PROSITE" id="PS50878">
    <property type="entry name" value="RT_POL"/>
    <property type="match status" value="1"/>
</dbReference>
<proteinExistence type="predicted"/>
<organism evidence="2">
    <name type="scientific">Scylla olivacea</name>
    <name type="common">Orange mud crab</name>
    <name type="synonym">Cancer olivacea</name>
    <dbReference type="NCBI Taxonomy" id="85551"/>
    <lineage>
        <taxon>Eukaryota</taxon>
        <taxon>Metazoa</taxon>
        <taxon>Ecdysozoa</taxon>
        <taxon>Arthropoda</taxon>
        <taxon>Crustacea</taxon>
        <taxon>Multicrustacea</taxon>
        <taxon>Malacostraca</taxon>
        <taxon>Eumalacostraca</taxon>
        <taxon>Eucarida</taxon>
        <taxon>Decapoda</taxon>
        <taxon>Pleocyemata</taxon>
        <taxon>Brachyura</taxon>
        <taxon>Eubrachyura</taxon>
        <taxon>Portunoidea</taxon>
        <taxon>Portunidae</taxon>
        <taxon>Portuninae</taxon>
        <taxon>Scylla</taxon>
    </lineage>
</organism>
<dbReference type="Pfam" id="PF00078">
    <property type="entry name" value="RVT_1"/>
    <property type="match status" value="1"/>
</dbReference>
<evidence type="ECO:0000259" key="1">
    <source>
        <dbReference type="PROSITE" id="PS50878"/>
    </source>
</evidence>
<dbReference type="EMBL" id="GDRN01096552">
    <property type="protein sequence ID" value="JAI59323.1"/>
    <property type="molecule type" value="Transcribed_RNA"/>
</dbReference>
<feature type="domain" description="Reverse transcriptase" evidence="1">
    <location>
        <begin position="1"/>
        <end position="169"/>
    </location>
</feature>
<accession>A0A0P4WE63</accession>